<evidence type="ECO:0000313" key="1">
    <source>
        <dbReference type="EMBL" id="KAI3686888.1"/>
    </source>
</evidence>
<proteinExistence type="predicted"/>
<dbReference type="Proteomes" id="UP001056120">
    <property type="component" value="Linkage Group LG27"/>
</dbReference>
<sequence>MEEAGAGGGAASSSSTLLSGGGRLRFEVELTPGETTIVSWKKLMKDANKAAKNKNDNEVPHVSAPSAPVPVATNPALDSRIAPNSGNVAENEANDAPPGSRFSAVIEKIERLYMGKNSSDEEDLNDVPDDDEYDTEDSFIDDAELDDYFQVDNSAIKHDGFFVNRGKLERINEPTALPSEQPKKRRRKDSTKGDNVSKDGHVQNKQMKVSKNEKRKTMMSEDKNPTTPSRSITVPTANNEEVKYQNTIIALGTVVKKPSDSKSITNPSPTRTFNGEARVSAKNIDKQKTGVLQSKKHGSKMKDGQTPVPQRTSDKGADVLKSQGQLLHNSEDLSQPVLCREKNIIHQQADIKASEIAQHPKATNMVRKEGSSTKPKSTNLMLEKAIRDLEKTVAEVRPPSMEVSEAENSSQSVKRRMPPEIKQKLAKVARLAHAVHGKLSKELLNRLMSILGHLIQIRSLKRNLQNMVVMGLSAKEEKDVKLQQLKKEVDEMVKIRAPMMKPVAIEQQAGSSDDFQEPSSKEKVAKSIFTTDDVLEDKICDLYDLFVDGLDEDAGSQVRKLYAELAELWPKGCMDNHGIKRAICRSKDRRKALHRRKDHENMKRKKLVSPKTDTVTVDIGSMGQVQHTPDKLDSGAPVRPLSSTMAAANATTARPPTPSTDKPKQEKLKGNVNNQSTTTVSEVVKKIAKKKPEVELHDGQIRPPEKSNLAQGKQMIGGPVKTATQPPATSSPDGGQPKVNSSVDMV</sequence>
<protein>
    <submittedName>
        <fullName evidence="1">Uncharacterized protein</fullName>
    </submittedName>
</protein>
<evidence type="ECO:0000313" key="2">
    <source>
        <dbReference type="Proteomes" id="UP001056120"/>
    </source>
</evidence>
<name>A0ACB8YNL4_9ASTR</name>
<dbReference type="EMBL" id="CM042044">
    <property type="protein sequence ID" value="KAI3686888.1"/>
    <property type="molecule type" value="Genomic_DNA"/>
</dbReference>
<reference evidence="1 2" key="2">
    <citation type="journal article" date="2022" name="Mol. Ecol. Resour.">
        <title>The genomes of chicory, endive, great burdock and yacon provide insights into Asteraceae paleo-polyploidization history and plant inulin production.</title>
        <authorList>
            <person name="Fan W."/>
            <person name="Wang S."/>
            <person name="Wang H."/>
            <person name="Wang A."/>
            <person name="Jiang F."/>
            <person name="Liu H."/>
            <person name="Zhao H."/>
            <person name="Xu D."/>
            <person name="Zhang Y."/>
        </authorList>
    </citation>
    <scope>NUCLEOTIDE SEQUENCE [LARGE SCALE GENOMIC DNA]</scope>
    <source>
        <strain evidence="2">cv. Yunnan</strain>
        <tissue evidence="1">Leaves</tissue>
    </source>
</reference>
<comment type="caution">
    <text evidence="1">The sequence shown here is derived from an EMBL/GenBank/DDBJ whole genome shotgun (WGS) entry which is preliminary data.</text>
</comment>
<gene>
    <name evidence="1" type="ORF">L1987_80577</name>
</gene>
<accession>A0ACB8YNL4</accession>
<reference evidence="2" key="1">
    <citation type="journal article" date="2022" name="Mol. Ecol. Resour.">
        <title>The genomes of chicory, endive, great burdock and yacon provide insights into Asteraceae palaeo-polyploidization history and plant inulin production.</title>
        <authorList>
            <person name="Fan W."/>
            <person name="Wang S."/>
            <person name="Wang H."/>
            <person name="Wang A."/>
            <person name="Jiang F."/>
            <person name="Liu H."/>
            <person name="Zhao H."/>
            <person name="Xu D."/>
            <person name="Zhang Y."/>
        </authorList>
    </citation>
    <scope>NUCLEOTIDE SEQUENCE [LARGE SCALE GENOMIC DNA]</scope>
    <source>
        <strain evidence="2">cv. Yunnan</strain>
    </source>
</reference>
<organism evidence="1 2">
    <name type="scientific">Smallanthus sonchifolius</name>
    <dbReference type="NCBI Taxonomy" id="185202"/>
    <lineage>
        <taxon>Eukaryota</taxon>
        <taxon>Viridiplantae</taxon>
        <taxon>Streptophyta</taxon>
        <taxon>Embryophyta</taxon>
        <taxon>Tracheophyta</taxon>
        <taxon>Spermatophyta</taxon>
        <taxon>Magnoliopsida</taxon>
        <taxon>eudicotyledons</taxon>
        <taxon>Gunneridae</taxon>
        <taxon>Pentapetalae</taxon>
        <taxon>asterids</taxon>
        <taxon>campanulids</taxon>
        <taxon>Asterales</taxon>
        <taxon>Asteraceae</taxon>
        <taxon>Asteroideae</taxon>
        <taxon>Heliantheae alliance</taxon>
        <taxon>Millerieae</taxon>
        <taxon>Smallanthus</taxon>
    </lineage>
</organism>
<keyword evidence="2" id="KW-1185">Reference proteome</keyword>